<dbReference type="GO" id="GO:0016829">
    <property type="term" value="F:lyase activity"/>
    <property type="evidence" value="ECO:0007669"/>
    <property type="project" value="UniProtKB-KW"/>
</dbReference>
<comment type="caution">
    <text evidence="7">The sequence shown here is derived from an EMBL/GenBank/DDBJ whole genome shotgun (WGS) entry which is preliminary data.</text>
</comment>
<protein>
    <recommendedName>
        <fullName evidence="9">Phenylacetaldoxime dehydratase</fullName>
    </recommendedName>
</protein>
<evidence type="ECO:0000256" key="1">
    <source>
        <dbReference type="ARBA" id="ARBA00001970"/>
    </source>
</evidence>
<keyword evidence="5" id="KW-0456">Lyase</keyword>
<accession>A0A9W8YH36</accession>
<proteinExistence type="predicted"/>
<dbReference type="Proteomes" id="UP001140560">
    <property type="component" value="Unassembled WGS sequence"/>
</dbReference>
<dbReference type="InterPro" id="IPR025702">
    <property type="entry name" value="OXD"/>
</dbReference>
<organism evidence="7 8">
    <name type="scientific">Neocucurbitaria cava</name>
    <dbReference type="NCBI Taxonomy" id="798079"/>
    <lineage>
        <taxon>Eukaryota</taxon>
        <taxon>Fungi</taxon>
        <taxon>Dikarya</taxon>
        <taxon>Ascomycota</taxon>
        <taxon>Pezizomycotina</taxon>
        <taxon>Dothideomycetes</taxon>
        <taxon>Pleosporomycetidae</taxon>
        <taxon>Pleosporales</taxon>
        <taxon>Pleosporineae</taxon>
        <taxon>Cucurbitariaceae</taxon>
        <taxon>Neocucurbitaria</taxon>
    </lineage>
</organism>
<evidence type="ECO:0000313" key="7">
    <source>
        <dbReference type="EMBL" id="KAJ4375152.1"/>
    </source>
</evidence>
<name>A0A9W8YH36_9PLEO</name>
<feature type="compositionally biased region" description="Basic and acidic residues" evidence="6">
    <location>
        <begin position="1"/>
        <end position="11"/>
    </location>
</feature>
<evidence type="ECO:0000313" key="8">
    <source>
        <dbReference type="Proteomes" id="UP001140560"/>
    </source>
</evidence>
<gene>
    <name evidence="7" type="ORF">N0V83_002236</name>
</gene>
<keyword evidence="8" id="KW-1185">Reference proteome</keyword>
<evidence type="ECO:0000256" key="6">
    <source>
        <dbReference type="SAM" id="MobiDB-lite"/>
    </source>
</evidence>
<evidence type="ECO:0000256" key="4">
    <source>
        <dbReference type="ARBA" id="ARBA00023004"/>
    </source>
</evidence>
<keyword evidence="4" id="KW-0408">Iron</keyword>
<evidence type="ECO:0008006" key="9">
    <source>
        <dbReference type="Google" id="ProtNLM"/>
    </source>
</evidence>
<dbReference type="AlphaFoldDB" id="A0A9W8YH36"/>
<dbReference type="EMBL" id="JAPEUY010000003">
    <property type="protein sequence ID" value="KAJ4375152.1"/>
    <property type="molecule type" value="Genomic_DNA"/>
</dbReference>
<keyword evidence="2" id="KW-0349">Heme</keyword>
<reference evidence="7" key="1">
    <citation type="submission" date="2022-10" db="EMBL/GenBank/DDBJ databases">
        <title>Tapping the CABI collections for fungal endophytes: first genome assemblies for Collariella, Neodidymelliopsis, Ascochyta clinopodiicola, Didymella pomorum, Didymosphaeria variabile, Neocosmospora piperis and Neocucurbitaria cava.</title>
        <authorList>
            <person name="Hill R."/>
        </authorList>
    </citation>
    <scope>NUCLEOTIDE SEQUENCE</scope>
    <source>
        <strain evidence="7">IMI 356814</strain>
    </source>
</reference>
<evidence type="ECO:0000256" key="2">
    <source>
        <dbReference type="ARBA" id="ARBA00022617"/>
    </source>
</evidence>
<sequence length="363" mass="42242">MNAKTPKDYDRHLRRPPGHRVDNHRWTVKFPENVTRVCTLYLGVQSHAAPENVRILAEQRIDNYLEEQSYPPDVVEVFRTTAGNDVVSSKVWVAHWTRPTDFISKMEQLNLRQIWGELGPSRDKIGLWREQFAVPLQRLQTNYSREHYRPGLASLPDVTHPTHDYTEYWGAGRDRLEASANDLFETPTPLRPPPVRSSGFGQHLFGSNYDNMCHIRSGQRWKECDKEECEAYENNLQRVLMTGMRYLWENPEETGSIGLRMARRVTRDDRLVKETSVMGFHRNWSDLEKWSSRHPSHLAIFSGSVRHGKRFGENRKFMTWQEVAILKAGEATFEYLNCDPRTGVILWVDLASQSLATFEKSVL</sequence>
<comment type="cofactor">
    <cofactor evidence="1">
        <name>heme b</name>
        <dbReference type="ChEBI" id="CHEBI:60344"/>
    </cofactor>
</comment>
<dbReference type="GO" id="GO:0046872">
    <property type="term" value="F:metal ion binding"/>
    <property type="evidence" value="ECO:0007669"/>
    <property type="project" value="UniProtKB-KW"/>
</dbReference>
<evidence type="ECO:0000256" key="5">
    <source>
        <dbReference type="ARBA" id="ARBA00023239"/>
    </source>
</evidence>
<evidence type="ECO:0000256" key="3">
    <source>
        <dbReference type="ARBA" id="ARBA00022723"/>
    </source>
</evidence>
<feature type="region of interest" description="Disordered" evidence="6">
    <location>
        <begin position="1"/>
        <end position="22"/>
    </location>
</feature>
<keyword evidence="3" id="KW-0479">Metal-binding</keyword>
<dbReference type="OrthoDB" id="3359285at2759"/>
<dbReference type="Pfam" id="PF13816">
    <property type="entry name" value="Dehydratase_hem"/>
    <property type="match status" value="1"/>
</dbReference>